<dbReference type="AlphaFoldDB" id="A0A9X1UHJ4"/>
<comment type="caution">
    <text evidence="1">The sequence shown here is derived from an EMBL/GenBank/DDBJ whole genome shotgun (WGS) entry which is preliminary data.</text>
</comment>
<organism evidence="1 2">
    <name type="scientific">Paraburkholderia tagetis</name>
    <dbReference type="NCBI Taxonomy" id="2913261"/>
    <lineage>
        <taxon>Bacteria</taxon>
        <taxon>Pseudomonadati</taxon>
        <taxon>Pseudomonadota</taxon>
        <taxon>Betaproteobacteria</taxon>
        <taxon>Burkholderiales</taxon>
        <taxon>Burkholderiaceae</taxon>
        <taxon>Paraburkholderia</taxon>
    </lineage>
</organism>
<dbReference type="EMBL" id="JAKLJA010000026">
    <property type="protein sequence ID" value="MCG5076674.1"/>
    <property type="molecule type" value="Genomic_DNA"/>
</dbReference>
<protein>
    <submittedName>
        <fullName evidence="1">Uncharacterized protein</fullName>
    </submittedName>
</protein>
<sequence length="58" mass="6355">METIQQLYPCKPMQRVVVVNRIYGQQRLTGSGTVANRELVFELCSGAATCPKAGQCPL</sequence>
<reference evidence="1" key="1">
    <citation type="submission" date="2022-01" db="EMBL/GenBank/DDBJ databases">
        <title>Genome sequence and assembly of Parabukholderia sp. RG36.</title>
        <authorList>
            <person name="Chhetri G."/>
        </authorList>
    </citation>
    <scope>NUCLEOTIDE SEQUENCE</scope>
    <source>
        <strain evidence="1">RG36</strain>
    </source>
</reference>
<dbReference type="RefSeq" id="WP_238466583.1">
    <property type="nucleotide sequence ID" value="NZ_JAKLJA010000026.1"/>
</dbReference>
<keyword evidence="2" id="KW-1185">Reference proteome</keyword>
<accession>A0A9X1UHJ4</accession>
<evidence type="ECO:0000313" key="1">
    <source>
        <dbReference type="EMBL" id="MCG5076674.1"/>
    </source>
</evidence>
<name>A0A9X1UHJ4_9BURK</name>
<evidence type="ECO:0000313" key="2">
    <source>
        <dbReference type="Proteomes" id="UP001139308"/>
    </source>
</evidence>
<proteinExistence type="predicted"/>
<dbReference type="Proteomes" id="UP001139308">
    <property type="component" value="Unassembled WGS sequence"/>
</dbReference>
<gene>
    <name evidence="1" type="ORF">L5014_25525</name>
</gene>